<evidence type="ECO:0000256" key="2">
    <source>
        <dbReference type="ARBA" id="ARBA00022692"/>
    </source>
</evidence>
<evidence type="ECO:0000256" key="3">
    <source>
        <dbReference type="ARBA" id="ARBA00022989"/>
    </source>
</evidence>
<evidence type="ECO:0000313" key="8">
    <source>
        <dbReference type="Proteomes" id="UP000009131"/>
    </source>
</evidence>
<protein>
    <recommendedName>
        <fullName evidence="9">Outer spore wall protein RRT8</fullName>
    </recommendedName>
</protein>
<keyword evidence="8" id="KW-1185">Reference proteome</keyword>
<dbReference type="PANTHER" id="PTHR34292">
    <property type="entry name" value="OUTER SPORE WALL PROTEIN LDS1"/>
    <property type="match status" value="1"/>
</dbReference>
<dbReference type="OMA" id="GRYFQLK"/>
<comment type="subcellular location">
    <subcellularLocation>
        <location evidence="1">Membrane</location>
        <topology evidence="1">Multi-pass membrane protein</topology>
    </subcellularLocation>
</comment>
<reference evidence="7 8" key="1">
    <citation type="journal article" date="2011" name="J. Gen. Appl. Microbiol.">
        <title>Draft genome sequencing of the enigmatic basidiomycete Mixia osmundae.</title>
        <authorList>
            <person name="Nishida H."/>
            <person name="Nagatsuka Y."/>
            <person name="Sugiyama J."/>
        </authorList>
    </citation>
    <scope>NUCLEOTIDE SEQUENCE [LARGE SCALE GENOMIC DNA]</scope>
    <source>
        <strain evidence="8">CBS 9802 / IAM 14324 / JCM 22182 / KY 12970</strain>
    </source>
</reference>
<dbReference type="EMBL" id="BABT02000134">
    <property type="protein sequence ID" value="GAA97692.1"/>
    <property type="molecule type" value="Genomic_DNA"/>
</dbReference>
<accession>G7E4D2</accession>
<gene>
    <name evidence="7" type="primary">Mo04370</name>
    <name evidence="7" type="ORF">E5Q_04370</name>
</gene>
<feature type="region of interest" description="Disordered" evidence="5">
    <location>
        <begin position="1"/>
        <end position="20"/>
    </location>
</feature>
<dbReference type="STRING" id="764103.G7E4D2"/>
<feature type="transmembrane region" description="Helical" evidence="6">
    <location>
        <begin position="73"/>
        <end position="95"/>
    </location>
</feature>
<evidence type="ECO:0000313" key="7">
    <source>
        <dbReference type="EMBL" id="GAA97692.1"/>
    </source>
</evidence>
<dbReference type="PANTHER" id="PTHR34292:SF2">
    <property type="entry name" value="OUTER SPORE WALL PROTEIN LDS1"/>
    <property type="match status" value="1"/>
</dbReference>
<keyword evidence="2 6" id="KW-0812">Transmembrane</keyword>
<dbReference type="eggNOG" id="ENOG502QVX4">
    <property type="taxonomic scope" value="Eukaryota"/>
</dbReference>
<feature type="compositionally biased region" description="Polar residues" evidence="5">
    <location>
        <begin position="1"/>
        <end position="12"/>
    </location>
</feature>
<dbReference type="OrthoDB" id="2107885at2759"/>
<keyword evidence="4 6" id="KW-0472">Membrane</keyword>
<dbReference type="RefSeq" id="XP_014564788.1">
    <property type="nucleotide sequence ID" value="XM_014709302.1"/>
</dbReference>
<dbReference type="AlphaFoldDB" id="G7E4D2"/>
<organism evidence="7 8">
    <name type="scientific">Mixia osmundae (strain CBS 9802 / IAM 14324 / JCM 22182 / KY 12970)</name>
    <dbReference type="NCBI Taxonomy" id="764103"/>
    <lineage>
        <taxon>Eukaryota</taxon>
        <taxon>Fungi</taxon>
        <taxon>Dikarya</taxon>
        <taxon>Basidiomycota</taxon>
        <taxon>Pucciniomycotina</taxon>
        <taxon>Mixiomycetes</taxon>
        <taxon>Mixiales</taxon>
        <taxon>Mixiaceae</taxon>
        <taxon>Mixia</taxon>
    </lineage>
</organism>
<dbReference type="InterPro" id="IPR052786">
    <property type="entry name" value="Spore_wall_assembly"/>
</dbReference>
<comment type="caution">
    <text evidence="7">The sequence shown here is derived from an EMBL/GenBank/DDBJ whole genome shotgun (WGS) entry which is preliminary data.</text>
</comment>
<dbReference type="Proteomes" id="UP000009131">
    <property type="component" value="Unassembled WGS sequence"/>
</dbReference>
<feature type="transmembrane region" description="Helical" evidence="6">
    <location>
        <begin position="189"/>
        <end position="212"/>
    </location>
</feature>
<dbReference type="HOGENOM" id="CLU_062645_0_0_1"/>
<feature type="transmembrane region" description="Helical" evidence="6">
    <location>
        <begin position="107"/>
        <end position="132"/>
    </location>
</feature>
<sequence>MSNSDDSTSRITRTAKSKLSKSAQAAAQDVNKELSQYASLGKDFASSGTYLYPLQGILYAVQHPGLLMSVKGVLVKCLTASTITVVLMFILTYLPQVGMLAFVSGPLAFIAAVPLVLSESAAIITFICRAFLLADALDLIFDEVMIQKGHSELVSNGRQISGGRIGKNKVQQLGKSIMKPLNRFSLTSIFRYVITLPLNAIPGIGTALFLLWNGSRSGPSYHERYFQLKGLKGKDRQDFVAKQNGGYTGFGVAALSLSLVPIVSIPLLFTTQIGAALWAANLESKLRDGKPGNVEQETQAEVQTETRTEL</sequence>
<name>G7E4D2_MIXOS</name>
<evidence type="ECO:0000256" key="4">
    <source>
        <dbReference type="ARBA" id="ARBA00023136"/>
    </source>
</evidence>
<dbReference type="InterPro" id="IPR059112">
    <property type="entry name" value="CysZ/EI24"/>
</dbReference>
<evidence type="ECO:0000256" key="1">
    <source>
        <dbReference type="ARBA" id="ARBA00004141"/>
    </source>
</evidence>
<evidence type="ECO:0000256" key="5">
    <source>
        <dbReference type="SAM" id="MobiDB-lite"/>
    </source>
</evidence>
<evidence type="ECO:0008006" key="9">
    <source>
        <dbReference type="Google" id="ProtNLM"/>
    </source>
</evidence>
<feature type="region of interest" description="Disordered" evidence="5">
    <location>
        <begin position="289"/>
        <end position="310"/>
    </location>
</feature>
<proteinExistence type="predicted"/>
<keyword evidence="3 6" id="KW-1133">Transmembrane helix</keyword>
<dbReference type="InParanoid" id="G7E4D2"/>
<dbReference type="Pfam" id="PF07264">
    <property type="entry name" value="EI24"/>
    <property type="match status" value="1"/>
</dbReference>
<evidence type="ECO:0000256" key="6">
    <source>
        <dbReference type="SAM" id="Phobius"/>
    </source>
</evidence>
<reference evidence="7 8" key="2">
    <citation type="journal article" date="2012" name="Open Biol.">
        <title>Characteristics of nucleosomes and linker DNA regions on the genome of the basidiomycete Mixia osmundae revealed by mono- and dinucleosome mapping.</title>
        <authorList>
            <person name="Nishida H."/>
            <person name="Kondo S."/>
            <person name="Matsumoto T."/>
            <person name="Suzuki Y."/>
            <person name="Yoshikawa H."/>
            <person name="Taylor T.D."/>
            <person name="Sugiyama J."/>
        </authorList>
    </citation>
    <scope>NUCLEOTIDE SEQUENCE [LARGE SCALE GENOMIC DNA]</scope>
    <source>
        <strain evidence="8">CBS 9802 / IAM 14324 / JCM 22182 / KY 12970</strain>
    </source>
</reference>